<proteinExistence type="predicted"/>
<dbReference type="AlphaFoldDB" id="A0A512RM02"/>
<protein>
    <recommendedName>
        <fullName evidence="3">DUF3810 domain-containing protein</fullName>
    </recommendedName>
</protein>
<evidence type="ECO:0000313" key="2">
    <source>
        <dbReference type="Proteomes" id="UP000321436"/>
    </source>
</evidence>
<organism evidence="1 2">
    <name type="scientific">Chitinophaga cymbidii</name>
    <dbReference type="NCBI Taxonomy" id="1096750"/>
    <lineage>
        <taxon>Bacteria</taxon>
        <taxon>Pseudomonadati</taxon>
        <taxon>Bacteroidota</taxon>
        <taxon>Chitinophagia</taxon>
        <taxon>Chitinophagales</taxon>
        <taxon>Chitinophagaceae</taxon>
        <taxon>Chitinophaga</taxon>
    </lineage>
</organism>
<keyword evidence="2" id="KW-1185">Reference proteome</keyword>
<evidence type="ECO:0008006" key="3">
    <source>
        <dbReference type="Google" id="ProtNLM"/>
    </source>
</evidence>
<dbReference type="Proteomes" id="UP000321436">
    <property type="component" value="Unassembled WGS sequence"/>
</dbReference>
<accession>A0A512RM02</accession>
<dbReference type="EMBL" id="BKAU01000002">
    <property type="protein sequence ID" value="GEP96741.1"/>
    <property type="molecule type" value="Genomic_DNA"/>
</dbReference>
<gene>
    <name evidence="1" type="ORF">CCY01nite_30010</name>
</gene>
<dbReference type="InterPro" id="IPR024294">
    <property type="entry name" value="DUF3810"/>
</dbReference>
<dbReference type="Pfam" id="PF12725">
    <property type="entry name" value="DUF3810"/>
    <property type="match status" value="1"/>
</dbReference>
<comment type="caution">
    <text evidence="1">The sequence shown here is derived from an EMBL/GenBank/DDBJ whole genome shotgun (WGS) entry which is preliminary data.</text>
</comment>
<name>A0A512RM02_9BACT</name>
<evidence type="ECO:0000313" key="1">
    <source>
        <dbReference type="EMBL" id="GEP96741.1"/>
    </source>
</evidence>
<sequence length="254" mass="29644">MWLYFTFLLCWGGHYRRHTLAEDLQLKMERYTTADLYMLTDTLVKITNREKAALEASGLRPLEKTEMFSLAAEGYRRLSDSLPVLRYQHPSVKSSMFGEYLNYLGVTGYMNPFTHEAQVNTTVPVFIQPFTTCHEIAHQVGYAPEEAANFIGYIVASNMTDSRFRYAASFEMLLYSVRQLGRRNAYYARLLWDQTDTGVREDVRRLSMFYRKYEGPIDDYSAVLYDQYLKANQQEHGIRSYSEVVGWLMAYFGI</sequence>
<reference evidence="1 2" key="1">
    <citation type="submission" date="2019-07" db="EMBL/GenBank/DDBJ databases">
        <title>Whole genome shotgun sequence of Chitinophaga cymbidii NBRC 109752.</title>
        <authorList>
            <person name="Hosoyama A."/>
            <person name="Uohara A."/>
            <person name="Ohji S."/>
            <person name="Ichikawa N."/>
        </authorList>
    </citation>
    <scope>NUCLEOTIDE SEQUENCE [LARGE SCALE GENOMIC DNA]</scope>
    <source>
        <strain evidence="1 2">NBRC 109752</strain>
    </source>
</reference>